<evidence type="ECO:0000259" key="9">
    <source>
        <dbReference type="Pfam" id="PF01478"/>
    </source>
</evidence>
<dbReference type="GO" id="GO:0004190">
    <property type="term" value="F:aspartic-type endopeptidase activity"/>
    <property type="evidence" value="ECO:0007669"/>
    <property type="project" value="InterPro"/>
</dbReference>
<comment type="similarity">
    <text evidence="2">Belongs to the peptidase A24 family.</text>
</comment>
<evidence type="ECO:0000256" key="6">
    <source>
        <dbReference type="ARBA" id="ARBA00023136"/>
    </source>
</evidence>
<reference evidence="11" key="1">
    <citation type="journal article" date="2021" name="PeerJ">
        <title>Extensive microbial diversity within the chicken gut microbiome revealed by metagenomics and culture.</title>
        <authorList>
            <person name="Gilroy R."/>
            <person name="Ravi A."/>
            <person name="Getino M."/>
            <person name="Pursley I."/>
            <person name="Horton D.L."/>
            <person name="Alikhan N.F."/>
            <person name="Baker D."/>
            <person name="Gharbi K."/>
            <person name="Hall N."/>
            <person name="Watson M."/>
            <person name="Adriaenssens E.M."/>
            <person name="Foster-Nyarko E."/>
            <person name="Jarju S."/>
            <person name="Secka A."/>
            <person name="Antonio M."/>
            <person name="Oren A."/>
            <person name="Chaudhuri R.R."/>
            <person name="La Ragione R."/>
            <person name="Hildebrand F."/>
            <person name="Pallen M.J."/>
        </authorList>
    </citation>
    <scope>NUCLEOTIDE SEQUENCE</scope>
    <source>
        <strain evidence="11">ChiHecec2B26-446</strain>
    </source>
</reference>
<dbReference type="PANTHER" id="PTHR30487">
    <property type="entry name" value="TYPE 4 PREPILIN-LIKE PROTEINS LEADER PEPTIDE-PROCESSING ENZYME"/>
    <property type="match status" value="1"/>
</dbReference>
<sequence length="327" mass="34634">MSDAAQLVSLWTLFATAPELLFLRLGAAFVLGSILASFVTLCAERHAQGHSFVRPGSHCSHCHHPLTILQLVPVAGWLLQGGRCAFCKTPIPWRYPVLEAGLGLVFLALCSRWGWTPAFLVHVPVLCLLLWLALTDWLTLRLPDKITFLALGCVLAGKTLLVLTGPESLSLAGLLKAWAFWLGTGALAALFLLVMGRVLSRRAGREALGLGDVKLGLVLGTLLEEDVFVSLALASVLALLAARLGLPGWAGQRKASEQAEQAEQAGAPEETRIPDQAEASAQTKASGQTRASDQPQASGQPQTTVVAFGPCLVLGALCTLAARALMP</sequence>
<dbReference type="AlphaFoldDB" id="A0A9D1PWZ5"/>
<evidence type="ECO:0000256" key="4">
    <source>
        <dbReference type="ARBA" id="ARBA00022692"/>
    </source>
</evidence>
<protein>
    <submittedName>
        <fullName evidence="11">Prepilin peptidase</fullName>
    </submittedName>
</protein>
<feature type="transmembrane region" description="Helical" evidence="8">
    <location>
        <begin position="146"/>
        <end position="165"/>
    </location>
</feature>
<dbReference type="InterPro" id="IPR010627">
    <property type="entry name" value="Prepilin_pept_A24_N"/>
</dbReference>
<keyword evidence="3" id="KW-1003">Cell membrane</keyword>
<dbReference type="GO" id="GO:0006465">
    <property type="term" value="P:signal peptide processing"/>
    <property type="evidence" value="ECO:0007669"/>
    <property type="project" value="TreeGrafter"/>
</dbReference>
<feature type="transmembrane region" description="Helical" evidence="8">
    <location>
        <begin position="20"/>
        <end position="43"/>
    </location>
</feature>
<comment type="caution">
    <text evidence="11">The sequence shown here is derived from an EMBL/GenBank/DDBJ whole genome shotgun (WGS) entry which is preliminary data.</text>
</comment>
<feature type="compositionally biased region" description="Low complexity" evidence="7">
    <location>
        <begin position="258"/>
        <end position="268"/>
    </location>
</feature>
<feature type="transmembrane region" description="Helical" evidence="8">
    <location>
        <begin position="305"/>
        <end position="326"/>
    </location>
</feature>
<proteinExistence type="inferred from homology"/>
<organism evidence="11 12">
    <name type="scientific">Candidatus Desulfovibrio intestinipullorum</name>
    <dbReference type="NCBI Taxonomy" id="2838536"/>
    <lineage>
        <taxon>Bacteria</taxon>
        <taxon>Pseudomonadati</taxon>
        <taxon>Thermodesulfobacteriota</taxon>
        <taxon>Desulfovibrionia</taxon>
        <taxon>Desulfovibrionales</taxon>
        <taxon>Desulfovibrionaceae</taxon>
        <taxon>Desulfovibrio</taxon>
    </lineage>
</organism>
<dbReference type="EMBL" id="DXHV01000055">
    <property type="protein sequence ID" value="HIW00626.1"/>
    <property type="molecule type" value="Genomic_DNA"/>
</dbReference>
<comment type="subcellular location">
    <subcellularLocation>
        <location evidence="1">Cell membrane</location>
        <topology evidence="1">Multi-pass membrane protein</topology>
    </subcellularLocation>
</comment>
<evidence type="ECO:0000256" key="3">
    <source>
        <dbReference type="ARBA" id="ARBA00022475"/>
    </source>
</evidence>
<evidence type="ECO:0000259" key="10">
    <source>
        <dbReference type="Pfam" id="PF06750"/>
    </source>
</evidence>
<dbReference type="GO" id="GO:0005886">
    <property type="term" value="C:plasma membrane"/>
    <property type="evidence" value="ECO:0007669"/>
    <property type="project" value="UniProtKB-SubCell"/>
</dbReference>
<evidence type="ECO:0000313" key="12">
    <source>
        <dbReference type="Proteomes" id="UP000886752"/>
    </source>
</evidence>
<evidence type="ECO:0000256" key="1">
    <source>
        <dbReference type="ARBA" id="ARBA00004651"/>
    </source>
</evidence>
<feature type="domain" description="Prepilin type IV endopeptidase peptidase" evidence="9">
    <location>
        <begin position="126"/>
        <end position="240"/>
    </location>
</feature>
<feature type="domain" description="Prepilin peptidase A24 N-terminal" evidence="10">
    <location>
        <begin position="30"/>
        <end position="111"/>
    </location>
</feature>
<dbReference type="PANTHER" id="PTHR30487:SF0">
    <property type="entry name" value="PREPILIN LEADER PEPTIDASE_N-METHYLTRANSFERASE-RELATED"/>
    <property type="match status" value="1"/>
</dbReference>
<dbReference type="Gene3D" id="1.20.120.1220">
    <property type="match status" value="1"/>
</dbReference>
<evidence type="ECO:0000256" key="8">
    <source>
        <dbReference type="SAM" id="Phobius"/>
    </source>
</evidence>
<name>A0A9D1PWZ5_9BACT</name>
<keyword evidence="5 8" id="KW-1133">Transmembrane helix</keyword>
<dbReference type="Pfam" id="PF01478">
    <property type="entry name" value="Peptidase_A24"/>
    <property type="match status" value="1"/>
</dbReference>
<dbReference type="Pfam" id="PF06750">
    <property type="entry name" value="A24_N_bact"/>
    <property type="match status" value="1"/>
</dbReference>
<gene>
    <name evidence="11" type="ORF">H9894_05480</name>
</gene>
<feature type="region of interest" description="Disordered" evidence="7">
    <location>
        <begin position="255"/>
        <end position="301"/>
    </location>
</feature>
<dbReference type="InterPro" id="IPR050882">
    <property type="entry name" value="Prepilin_peptidase/N-MTase"/>
</dbReference>
<feature type="compositionally biased region" description="Polar residues" evidence="7">
    <location>
        <begin position="279"/>
        <end position="301"/>
    </location>
</feature>
<reference evidence="11" key="2">
    <citation type="submission" date="2021-04" db="EMBL/GenBank/DDBJ databases">
        <authorList>
            <person name="Gilroy R."/>
        </authorList>
    </citation>
    <scope>NUCLEOTIDE SEQUENCE</scope>
    <source>
        <strain evidence="11">ChiHecec2B26-446</strain>
    </source>
</reference>
<keyword evidence="4 8" id="KW-0812">Transmembrane</keyword>
<evidence type="ECO:0000256" key="7">
    <source>
        <dbReference type="SAM" id="MobiDB-lite"/>
    </source>
</evidence>
<accession>A0A9D1PWZ5</accession>
<feature type="transmembrane region" description="Helical" evidence="8">
    <location>
        <begin position="177"/>
        <end position="195"/>
    </location>
</feature>
<evidence type="ECO:0000256" key="5">
    <source>
        <dbReference type="ARBA" id="ARBA00022989"/>
    </source>
</evidence>
<keyword evidence="6 8" id="KW-0472">Membrane</keyword>
<dbReference type="InterPro" id="IPR000045">
    <property type="entry name" value="Prepilin_IV_endopep_pep"/>
</dbReference>
<feature type="transmembrane region" description="Helical" evidence="8">
    <location>
        <begin position="121"/>
        <end position="139"/>
    </location>
</feature>
<dbReference type="Proteomes" id="UP000886752">
    <property type="component" value="Unassembled WGS sequence"/>
</dbReference>
<evidence type="ECO:0000256" key="2">
    <source>
        <dbReference type="ARBA" id="ARBA00005801"/>
    </source>
</evidence>
<evidence type="ECO:0000313" key="11">
    <source>
        <dbReference type="EMBL" id="HIW00626.1"/>
    </source>
</evidence>